<comment type="caution">
    <text evidence="1">The sequence shown here is derived from an EMBL/GenBank/DDBJ whole genome shotgun (WGS) entry which is preliminary data.</text>
</comment>
<gene>
    <name evidence="1" type="ORF">ACFSBT_16085</name>
</gene>
<sequence length="231" mass="25423">MQFDRRTPTDHTVVDRFDGGVGWLAHPDEEARRVSHAFVDGDGVWVFDPLDAPDVDDLLSEYGEVAGVVVLSSFHTRDAATLAERHGVPVSLPPKTDRVAERLDVPTRRLRNGDGGFGFRQATPLPSWRETVAYRERDGTLYAADSLGSAPGWTTAEERLGVYLFCRPVPPRALFAGFQPERVLFGHGEGVFEDATTALDDALAGARRRFPRALVEQGRDQARALVAAVRD</sequence>
<dbReference type="EMBL" id="JBHUDC010000008">
    <property type="protein sequence ID" value="MFD1514802.1"/>
    <property type="molecule type" value="Genomic_DNA"/>
</dbReference>
<accession>A0ABD6AZ10</accession>
<reference evidence="1 2" key="1">
    <citation type="journal article" date="2019" name="Int. J. Syst. Evol. Microbiol.">
        <title>The Global Catalogue of Microorganisms (GCM) 10K type strain sequencing project: providing services to taxonomists for standard genome sequencing and annotation.</title>
        <authorList>
            <consortium name="The Broad Institute Genomics Platform"/>
            <consortium name="The Broad Institute Genome Sequencing Center for Infectious Disease"/>
            <person name="Wu L."/>
            <person name="Ma J."/>
        </authorList>
    </citation>
    <scope>NUCLEOTIDE SEQUENCE [LARGE SCALE GENOMIC DNA]</scope>
    <source>
        <strain evidence="1 2">CGMCC 1.12563</strain>
    </source>
</reference>
<keyword evidence="2" id="KW-1185">Reference proteome</keyword>
<name>A0ABD6AZ10_9EURY</name>
<dbReference type="RefSeq" id="WP_250874739.1">
    <property type="nucleotide sequence ID" value="NZ_JALXFV010000008.1"/>
</dbReference>
<dbReference type="SUPFAM" id="SSF56281">
    <property type="entry name" value="Metallo-hydrolase/oxidoreductase"/>
    <property type="match status" value="1"/>
</dbReference>
<dbReference type="Proteomes" id="UP001597187">
    <property type="component" value="Unassembled WGS sequence"/>
</dbReference>
<proteinExistence type="predicted"/>
<dbReference type="InterPro" id="IPR036866">
    <property type="entry name" value="RibonucZ/Hydroxyglut_hydro"/>
</dbReference>
<organism evidence="1 2">
    <name type="scientific">Halomarina rubra</name>
    <dbReference type="NCBI Taxonomy" id="2071873"/>
    <lineage>
        <taxon>Archaea</taxon>
        <taxon>Methanobacteriati</taxon>
        <taxon>Methanobacteriota</taxon>
        <taxon>Stenosarchaea group</taxon>
        <taxon>Halobacteria</taxon>
        <taxon>Halobacteriales</taxon>
        <taxon>Natronomonadaceae</taxon>
        <taxon>Halomarina</taxon>
    </lineage>
</organism>
<evidence type="ECO:0000313" key="1">
    <source>
        <dbReference type="EMBL" id="MFD1514802.1"/>
    </source>
</evidence>
<protein>
    <recommendedName>
        <fullName evidence="3">MBL fold metallo-hydrolase</fullName>
    </recommendedName>
</protein>
<dbReference type="Gene3D" id="3.60.15.10">
    <property type="entry name" value="Ribonuclease Z/Hydroxyacylglutathione hydrolase-like"/>
    <property type="match status" value="1"/>
</dbReference>
<dbReference type="AlphaFoldDB" id="A0ABD6AZ10"/>
<evidence type="ECO:0000313" key="2">
    <source>
        <dbReference type="Proteomes" id="UP001597187"/>
    </source>
</evidence>
<evidence type="ECO:0008006" key="3">
    <source>
        <dbReference type="Google" id="ProtNLM"/>
    </source>
</evidence>